<dbReference type="Gene3D" id="3.90.70.10">
    <property type="entry name" value="Cysteine proteinases"/>
    <property type="match status" value="1"/>
</dbReference>
<keyword evidence="4" id="KW-0788">Thiol protease</keyword>
<dbReference type="Pfam" id="PF00112">
    <property type="entry name" value="Peptidase_C1"/>
    <property type="match status" value="1"/>
</dbReference>
<dbReference type="PROSITE" id="PS00139">
    <property type="entry name" value="THIOL_PROTEASE_CYS"/>
    <property type="match status" value="1"/>
</dbReference>
<dbReference type="OrthoDB" id="6124871at2759"/>
<dbReference type="Proteomes" id="UP000078046">
    <property type="component" value="Unassembled WGS sequence"/>
</dbReference>
<sequence length="477" mass="54927">MKLIILSIIFIHCYSSKIIFDEDLKFPDSFIVTGTLYIPAASLSVPFVNYFSKELGKSRIDLYNGKDKYLYTNEKIYNIVKSGNDAKNCFVYDNNSDKLMTFIPYYERAQFKYNGYKNTAKYNFVNVFRYNYTQGSRTSFNKFFVSRIMSAKDDYHPQLWEIDGITTIFRRHFDQYIIEYQTLIETSINSNIFDKLEQDCVPHKPETVSSWKTKNLQTYKYIQNINVNKYLNGRYHQNVIDDFKRLVSFDWREHGIITPVDDQAFCGSCWSFSSVGVAEFSYMLNYGKHIRLSKQQLLDCTWKYGNNGCHGGQELNVCMYITEFGLVSQHEYGSYISVTDKCGYKVNDPLMNPVIKMSSCGPVDSDIEAIKQALLIYGPISVSINSDCPGFLTYQGGIFEGKNCLTDLKSLVHIVILIGYGINENTNKNYWIIKNSWSQKWGNAGYGKVSMVHDAGISVAPIDIQKNTCSEKPMSQY</sequence>
<evidence type="ECO:0000256" key="3">
    <source>
        <dbReference type="ARBA" id="ARBA00022801"/>
    </source>
</evidence>
<dbReference type="GO" id="GO:0008234">
    <property type="term" value="F:cysteine-type peptidase activity"/>
    <property type="evidence" value="ECO:0007669"/>
    <property type="project" value="UniProtKB-KW"/>
</dbReference>
<dbReference type="InterPro" id="IPR039417">
    <property type="entry name" value="Peptidase_C1A_papain-like"/>
</dbReference>
<dbReference type="SUPFAM" id="SSF54001">
    <property type="entry name" value="Cysteine proteinases"/>
    <property type="match status" value="1"/>
</dbReference>
<dbReference type="InterPro" id="IPR000169">
    <property type="entry name" value="Pept_cys_AS"/>
</dbReference>
<dbReference type="GO" id="GO:0006508">
    <property type="term" value="P:proteolysis"/>
    <property type="evidence" value="ECO:0007669"/>
    <property type="project" value="UniProtKB-KW"/>
</dbReference>
<keyword evidence="2" id="KW-0645">Protease</keyword>
<gene>
    <name evidence="7" type="ORF">A3Q56_00935</name>
</gene>
<evidence type="ECO:0000313" key="7">
    <source>
        <dbReference type="EMBL" id="OAF71293.1"/>
    </source>
</evidence>
<dbReference type="InterPro" id="IPR038765">
    <property type="entry name" value="Papain-like_cys_pep_sf"/>
</dbReference>
<protein>
    <recommendedName>
        <fullName evidence="6">Peptidase C1A papain C-terminal domain-containing protein</fullName>
    </recommendedName>
</protein>
<feature type="signal peptide" evidence="5">
    <location>
        <begin position="1"/>
        <end position="15"/>
    </location>
</feature>
<evidence type="ECO:0000256" key="1">
    <source>
        <dbReference type="ARBA" id="ARBA00008455"/>
    </source>
</evidence>
<dbReference type="InterPro" id="IPR000668">
    <property type="entry name" value="Peptidase_C1A_C"/>
</dbReference>
<dbReference type="PRINTS" id="PR00705">
    <property type="entry name" value="PAPAIN"/>
</dbReference>
<dbReference type="PANTHER" id="PTHR12411">
    <property type="entry name" value="CYSTEINE PROTEASE FAMILY C1-RELATED"/>
    <property type="match status" value="1"/>
</dbReference>
<proteinExistence type="inferred from homology"/>
<reference evidence="7 8" key="1">
    <citation type="submission" date="2016-04" db="EMBL/GenBank/DDBJ databases">
        <title>The genome of Intoshia linei affirms orthonectids as highly simplified spiralians.</title>
        <authorList>
            <person name="Mikhailov K.V."/>
            <person name="Slusarev G.S."/>
            <person name="Nikitin M.A."/>
            <person name="Logacheva M.D."/>
            <person name="Penin A."/>
            <person name="Aleoshin V."/>
            <person name="Panchin Y.V."/>
        </authorList>
    </citation>
    <scope>NUCLEOTIDE SEQUENCE [LARGE SCALE GENOMIC DNA]</scope>
    <source>
        <strain evidence="7">Intl2013</strain>
        <tissue evidence="7">Whole animal</tissue>
    </source>
</reference>
<evidence type="ECO:0000256" key="2">
    <source>
        <dbReference type="ARBA" id="ARBA00022670"/>
    </source>
</evidence>
<evidence type="ECO:0000313" key="8">
    <source>
        <dbReference type="Proteomes" id="UP000078046"/>
    </source>
</evidence>
<dbReference type="InterPro" id="IPR025661">
    <property type="entry name" value="Pept_asp_AS"/>
</dbReference>
<dbReference type="SMART" id="SM00645">
    <property type="entry name" value="Pept_C1"/>
    <property type="match status" value="1"/>
</dbReference>
<comment type="caution">
    <text evidence="7">The sequence shown here is derived from an EMBL/GenBank/DDBJ whole genome shotgun (WGS) entry which is preliminary data.</text>
</comment>
<evidence type="ECO:0000256" key="4">
    <source>
        <dbReference type="ARBA" id="ARBA00022807"/>
    </source>
</evidence>
<accession>A0A177BC99</accession>
<evidence type="ECO:0000256" key="5">
    <source>
        <dbReference type="SAM" id="SignalP"/>
    </source>
</evidence>
<keyword evidence="5" id="KW-0732">Signal</keyword>
<comment type="similarity">
    <text evidence="1">Belongs to the peptidase C1 family.</text>
</comment>
<evidence type="ECO:0000259" key="6">
    <source>
        <dbReference type="SMART" id="SM00645"/>
    </source>
</evidence>
<organism evidence="7 8">
    <name type="scientific">Intoshia linei</name>
    <dbReference type="NCBI Taxonomy" id="1819745"/>
    <lineage>
        <taxon>Eukaryota</taxon>
        <taxon>Metazoa</taxon>
        <taxon>Spiralia</taxon>
        <taxon>Lophotrochozoa</taxon>
        <taxon>Mesozoa</taxon>
        <taxon>Orthonectida</taxon>
        <taxon>Rhopaluridae</taxon>
        <taxon>Intoshia</taxon>
    </lineage>
</organism>
<feature type="domain" description="Peptidase C1A papain C-terminal" evidence="6">
    <location>
        <begin position="245"/>
        <end position="462"/>
    </location>
</feature>
<dbReference type="PROSITE" id="PS00640">
    <property type="entry name" value="THIOL_PROTEASE_ASN"/>
    <property type="match status" value="1"/>
</dbReference>
<dbReference type="CDD" id="cd02248">
    <property type="entry name" value="Peptidase_C1A"/>
    <property type="match status" value="1"/>
</dbReference>
<keyword evidence="8" id="KW-1185">Reference proteome</keyword>
<feature type="chain" id="PRO_5012972366" description="Peptidase C1A papain C-terminal domain-containing protein" evidence="5">
    <location>
        <begin position="16"/>
        <end position="477"/>
    </location>
</feature>
<dbReference type="AlphaFoldDB" id="A0A177BC99"/>
<dbReference type="InterPro" id="IPR013128">
    <property type="entry name" value="Peptidase_C1A"/>
</dbReference>
<name>A0A177BC99_9BILA</name>
<dbReference type="EMBL" id="LWCA01000063">
    <property type="protein sequence ID" value="OAF71293.1"/>
    <property type="molecule type" value="Genomic_DNA"/>
</dbReference>
<keyword evidence="3" id="KW-0378">Hydrolase</keyword>